<keyword evidence="3" id="KW-1185">Reference proteome</keyword>
<keyword evidence="1" id="KW-0812">Transmembrane</keyword>
<sequence length="138" mass="15385">MYKNIISTSDGGDKVAGDRKRQSVIVVIVAMVLVTGGYWRQVPVVSKLLLPLQQFGAAREHSDKVRERDEVARGCDGATEREATCDLFVKQSGDIFQDLESDVRVAFRWKLLLTDGKFSFVFLFVLKGHCSDNITIGC</sequence>
<name>A0A2I0X5Z0_9ASPA</name>
<evidence type="ECO:0000256" key="1">
    <source>
        <dbReference type="SAM" id="Phobius"/>
    </source>
</evidence>
<evidence type="ECO:0000313" key="3">
    <source>
        <dbReference type="Proteomes" id="UP000233837"/>
    </source>
</evidence>
<reference evidence="2 3" key="2">
    <citation type="journal article" date="2017" name="Nature">
        <title>The Apostasia genome and the evolution of orchids.</title>
        <authorList>
            <person name="Zhang G.Q."/>
            <person name="Liu K.W."/>
            <person name="Li Z."/>
            <person name="Lohaus R."/>
            <person name="Hsiao Y.Y."/>
            <person name="Niu S.C."/>
            <person name="Wang J.Y."/>
            <person name="Lin Y.C."/>
            <person name="Xu Q."/>
            <person name="Chen L.J."/>
            <person name="Yoshida K."/>
            <person name="Fujiwara S."/>
            <person name="Wang Z.W."/>
            <person name="Zhang Y.Q."/>
            <person name="Mitsuda N."/>
            <person name="Wang M."/>
            <person name="Liu G.H."/>
            <person name="Pecoraro L."/>
            <person name="Huang H.X."/>
            <person name="Xiao X.J."/>
            <person name="Lin M."/>
            <person name="Wu X.Y."/>
            <person name="Wu W.L."/>
            <person name="Chen Y.Y."/>
            <person name="Chang S.B."/>
            <person name="Sakamoto S."/>
            <person name="Ohme-Takagi M."/>
            <person name="Yagi M."/>
            <person name="Zeng S.J."/>
            <person name="Shen C.Y."/>
            <person name="Yeh C.M."/>
            <person name="Luo Y.B."/>
            <person name="Tsai W.C."/>
            <person name="Van de Peer Y."/>
            <person name="Liu Z.J."/>
        </authorList>
    </citation>
    <scope>NUCLEOTIDE SEQUENCE [LARGE SCALE GENOMIC DNA]</scope>
    <source>
        <tissue evidence="2">The whole plant</tissue>
    </source>
</reference>
<keyword evidence="1" id="KW-1133">Transmembrane helix</keyword>
<proteinExistence type="predicted"/>
<feature type="transmembrane region" description="Helical" evidence="1">
    <location>
        <begin position="21"/>
        <end position="39"/>
    </location>
</feature>
<accession>A0A2I0X5Z0</accession>
<dbReference type="AlphaFoldDB" id="A0A2I0X5Z0"/>
<keyword evidence="1" id="KW-0472">Membrane</keyword>
<evidence type="ECO:0000313" key="2">
    <source>
        <dbReference type="EMBL" id="PKU83317.1"/>
    </source>
</evidence>
<gene>
    <name evidence="2" type="ORF">MA16_Dca023602</name>
</gene>
<dbReference type="Proteomes" id="UP000233837">
    <property type="component" value="Unassembled WGS sequence"/>
</dbReference>
<dbReference type="EMBL" id="KZ502129">
    <property type="protein sequence ID" value="PKU83317.1"/>
    <property type="molecule type" value="Genomic_DNA"/>
</dbReference>
<reference evidence="2 3" key="1">
    <citation type="journal article" date="2016" name="Sci. Rep.">
        <title>The Dendrobium catenatum Lindl. genome sequence provides insights into polysaccharide synthase, floral development and adaptive evolution.</title>
        <authorList>
            <person name="Zhang G.Q."/>
            <person name="Xu Q."/>
            <person name="Bian C."/>
            <person name="Tsai W.C."/>
            <person name="Yeh C.M."/>
            <person name="Liu K.W."/>
            <person name="Yoshida K."/>
            <person name="Zhang L.S."/>
            <person name="Chang S.B."/>
            <person name="Chen F."/>
            <person name="Shi Y."/>
            <person name="Su Y.Y."/>
            <person name="Zhang Y.Q."/>
            <person name="Chen L.J."/>
            <person name="Yin Y."/>
            <person name="Lin M."/>
            <person name="Huang H."/>
            <person name="Deng H."/>
            <person name="Wang Z.W."/>
            <person name="Zhu S.L."/>
            <person name="Zhao X."/>
            <person name="Deng C."/>
            <person name="Niu S.C."/>
            <person name="Huang J."/>
            <person name="Wang M."/>
            <person name="Liu G.H."/>
            <person name="Yang H.J."/>
            <person name="Xiao X.J."/>
            <person name="Hsiao Y.Y."/>
            <person name="Wu W.L."/>
            <person name="Chen Y.Y."/>
            <person name="Mitsuda N."/>
            <person name="Ohme-Takagi M."/>
            <person name="Luo Y.B."/>
            <person name="Van de Peer Y."/>
            <person name="Liu Z.J."/>
        </authorList>
    </citation>
    <scope>NUCLEOTIDE SEQUENCE [LARGE SCALE GENOMIC DNA]</scope>
    <source>
        <tissue evidence="2">The whole plant</tissue>
    </source>
</reference>
<protein>
    <submittedName>
        <fullName evidence="2">Uncharacterized protein</fullName>
    </submittedName>
</protein>
<organism evidence="2 3">
    <name type="scientific">Dendrobium catenatum</name>
    <dbReference type="NCBI Taxonomy" id="906689"/>
    <lineage>
        <taxon>Eukaryota</taxon>
        <taxon>Viridiplantae</taxon>
        <taxon>Streptophyta</taxon>
        <taxon>Embryophyta</taxon>
        <taxon>Tracheophyta</taxon>
        <taxon>Spermatophyta</taxon>
        <taxon>Magnoliopsida</taxon>
        <taxon>Liliopsida</taxon>
        <taxon>Asparagales</taxon>
        <taxon>Orchidaceae</taxon>
        <taxon>Epidendroideae</taxon>
        <taxon>Malaxideae</taxon>
        <taxon>Dendrobiinae</taxon>
        <taxon>Dendrobium</taxon>
    </lineage>
</organism>